<proteinExistence type="predicted"/>
<evidence type="ECO:0000313" key="2">
    <source>
        <dbReference type="EMBL" id="KIK17031.1"/>
    </source>
</evidence>
<organism evidence="2 3">
    <name type="scientific">Pisolithus microcarpus 441</name>
    <dbReference type="NCBI Taxonomy" id="765257"/>
    <lineage>
        <taxon>Eukaryota</taxon>
        <taxon>Fungi</taxon>
        <taxon>Dikarya</taxon>
        <taxon>Basidiomycota</taxon>
        <taxon>Agaricomycotina</taxon>
        <taxon>Agaricomycetes</taxon>
        <taxon>Agaricomycetidae</taxon>
        <taxon>Boletales</taxon>
        <taxon>Sclerodermatineae</taxon>
        <taxon>Pisolithaceae</taxon>
        <taxon>Pisolithus</taxon>
    </lineage>
</organism>
<dbReference type="OrthoDB" id="2704393at2759"/>
<reference evidence="3" key="2">
    <citation type="submission" date="2015-01" db="EMBL/GenBank/DDBJ databases">
        <title>Evolutionary Origins and Diversification of the Mycorrhizal Mutualists.</title>
        <authorList>
            <consortium name="DOE Joint Genome Institute"/>
            <consortium name="Mycorrhizal Genomics Consortium"/>
            <person name="Kohler A."/>
            <person name="Kuo A."/>
            <person name="Nagy L.G."/>
            <person name="Floudas D."/>
            <person name="Copeland A."/>
            <person name="Barry K.W."/>
            <person name="Cichocki N."/>
            <person name="Veneault-Fourrey C."/>
            <person name="LaButti K."/>
            <person name="Lindquist E.A."/>
            <person name="Lipzen A."/>
            <person name="Lundell T."/>
            <person name="Morin E."/>
            <person name="Murat C."/>
            <person name="Riley R."/>
            <person name="Ohm R."/>
            <person name="Sun H."/>
            <person name="Tunlid A."/>
            <person name="Henrissat B."/>
            <person name="Grigoriev I.V."/>
            <person name="Hibbett D.S."/>
            <person name="Martin F."/>
        </authorList>
    </citation>
    <scope>NUCLEOTIDE SEQUENCE [LARGE SCALE GENOMIC DNA]</scope>
    <source>
        <strain evidence="3">441</strain>
    </source>
</reference>
<reference evidence="2 3" key="1">
    <citation type="submission" date="2014-04" db="EMBL/GenBank/DDBJ databases">
        <authorList>
            <consortium name="DOE Joint Genome Institute"/>
            <person name="Kuo A."/>
            <person name="Kohler A."/>
            <person name="Costa M.D."/>
            <person name="Nagy L.G."/>
            <person name="Floudas D."/>
            <person name="Copeland A."/>
            <person name="Barry K.W."/>
            <person name="Cichocki N."/>
            <person name="Veneault-Fourrey C."/>
            <person name="LaButti K."/>
            <person name="Lindquist E.A."/>
            <person name="Lipzen A."/>
            <person name="Lundell T."/>
            <person name="Morin E."/>
            <person name="Murat C."/>
            <person name="Sun H."/>
            <person name="Tunlid A."/>
            <person name="Henrissat B."/>
            <person name="Grigoriev I.V."/>
            <person name="Hibbett D.S."/>
            <person name="Martin F."/>
            <person name="Nordberg H.P."/>
            <person name="Cantor M.N."/>
            <person name="Hua S.X."/>
        </authorList>
    </citation>
    <scope>NUCLEOTIDE SEQUENCE [LARGE SCALE GENOMIC DNA]</scope>
    <source>
        <strain evidence="2 3">441</strain>
    </source>
</reference>
<evidence type="ECO:0000313" key="3">
    <source>
        <dbReference type="Proteomes" id="UP000054018"/>
    </source>
</evidence>
<gene>
    <name evidence="2" type="ORF">PISMIDRAFT_238747</name>
</gene>
<evidence type="ECO:0000256" key="1">
    <source>
        <dbReference type="SAM" id="MobiDB-lite"/>
    </source>
</evidence>
<accession>A0A0C9YK82</accession>
<dbReference type="AlphaFoldDB" id="A0A0C9YK82"/>
<name>A0A0C9YK82_9AGAM</name>
<protein>
    <submittedName>
        <fullName evidence="2">Uncharacterized protein</fullName>
    </submittedName>
</protein>
<dbReference type="HOGENOM" id="CLU_1865909_0_0_1"/>
<dbReference type="Proteomes" id="UP000054018">
    <property type="component" value="Unassembled WGS sequence"/>
</dbReference>
<feature type="region of interest" description="Disordered" evidence="1">
    <location>
        <begin position="1"/>
        <end position="25"/>
    </location>
</feature>
<keyword evidence="3" id="KW-1185">Reference proteome</keyword>
<sequence>MSSSQNIEHYGGPADNLPTLATALPPEQGQTTQSCPELFCMYHKSDGNICWQLITCQTLSTHMQSEHGVYEKPKDQSDQYAYCQWNHCWKRIGWHNIYRHLRECHLRHKRGVGHWWAPQSFYLSIRLSSLTSETSTL</sequence>
<dbReference type="EMBL" id="KN833840">
    <property type="protein sequence ID" value="KIK17031.1"/>
    <property type="molecule type" value="Genomic_DNA"/>
</dbReference>